<feature type="region of interest" description="Disordered" evidence="35">
    <location>
        <begin position="718"/>
        <end position="743"/>
    </location>
</feature>
<dbReference type="GO" id="GO:1903911">
    <property type="term" value="P:positive regulation of receptor clustering"/>
    <property type="evidence" value="ECO:0007669"/>
    <property type="project" value="UniProtKB-UniRule"/>
</dbReference>
<dbReference type="HAMAP" id="MF_04083">
    <property type="entry name" value="HIV_ENV"/>
    <property type="match status" value="1"/>
</dbReference>
<feature type="lipid moiety-binding region" description="S-palmitoyl cysteine; by host" evidence="33">
    <location>
        <position position="763"/>
    </location>
</feature>
<evidence type="ECO:0000256" key="19">
    <source>
        <dbReference type="ARBA" id="ARBA00022870"/>
    </source>
</evidence>
<evidence type="ECO:0000256" key="10">
    <source>
        <dbReference type="ARBA" id="ARBA00022570"/>
    </source>
</evidence>
<evidence type="ECO:0000256" key="30">
    <source>
        <dbReference type="ARBA" id="ARBA00023288"/>
    </source>
</evidence>
<comment type="miscellaneous">
    <text evidence="33">HIV-1 lineages are divided in three main groups, M (for Major), O (for Outlier), and N (for New, or Non-M, Non-O). The vast majority of strains found worldwide belong to the group M. Group O seems to be endemic to and largely confined to Cameroon and neighboring countries in West Central Africa, where these viruses represent a small minority of HIV-1 strains. The group N is represented by a limited number of isolates from Cameroonian persons. The group M is further subdivided in 9 clades or subtypes (A to D, F to H, J and K).</text>
</comment>
<dbReference type="GO" id="GO:0019031">
    <property type="term" value="C:viral envelope"/>
    <property type="evidence" value="ECO:0007669"/>
    <property type="project" value="UniProtKB-KW"/>
</dbReference>
<evidence type="ECO:0000256" key="18">
    <source>
        <dbReference type="ARBA" id="ARBA00022844"/>
    </source>
</evidence>
<feature type="disulfide bond" evidence="33">
    <location>
        <begin position="53"/>
        <end position="73"/>
    </location>
</feature>
<evidence type="ECO:0000256" key="11">
    <source>
        <dbReference type="ARBA" id="ARBA00022581"/>
    </source>
</evidence>
<keyword evidence="28 33" id="KW-0325">Glycoprotein</keyword>
<name>A0A075IFR2_HV1</name>
<evidence type="ECO:0000256" key="16">
    <source>
        <dbReference type="ARBA" id="ARBA00022729"/>
    </source>
</evidence>
<dbReference type="InterPro" id="IPR000777">
    <property type="entry name" value="HIV1_Gp120"/>
</dbReference>
<feature type="domain" description="Retroviral envelope protein GP41-like" evidence="37">
    <location>
        <begin position="529"/>
        <end position="718"/>
    </location>
</feature>
<evidence type="ECO:0000259" key="36">
    <source>
        <dbReference type="Pfam" id="PF00516"/>
    </source>
</evidence>
<dbReference type="FunFam" id="1.20.5.490:FF:000001">
    <property type="entry name" value="Envelope glycoprotein gp160"/>
    <property type="match status" value="1"/>
</dbReference>
<evidence type="ECO:0000256" key="15">
    <source>
        <dbReference type="ARBA" id="ARBA00022703"/>
    </source>
</evidence>
<feature type="chain" id="PRO_5023568495" description="Transmembrane protein gp41" evidence="33">
    <location>
        <begin position="511"/>
        <end position="855"/>
    </location>
</feature>
<evidence type="ECO:0000256" key="12">
    <source>
        <dbReference type="ARBA" id="ARBA00022595"/>
    </source>
</evidence>
<keyword evidence="18 33" id="KW-0946">Virion</keyword>
<keyword evidence="20 33" id="KW-0261">Viral envelope protein</keyword>
<keyword evidence="13 33" id="KW-0165">Cleavage on pair of basic residues</keyword>
<evidence type="ECO:0000256" key="9">
    <source>
        <dbReference type="ARBA" id="ARBA00022511"/>
    </source>
</evidence>
<evidence type="ECO:0000256" key="3">
    <source>
        <dbReference type="ARBA" id="ARBA00004505"/>
    </source>
</evidence>
<feature type="disulfide bond" evidence="33">
    <location>
        <begin position="597"/>
        <end position="603"/>
    </location>
</feature>
<comment type="PTM">
    <text evidence="33">Highly glycosylated by host. The high number of glycan on the protein is reffered to as 'glycan shield' because it contributes to hide protein sequence from adaptive immune system.</text>
</comment>
<evidence type="ECO:0000256" key="20">
    <source>
        <dbReference type="ARBA" id="ARBA00022879"/>
    </source>
</evidence>
<keyword evidence="14 33" id="KW-0812">Transmembrane</keyword>
<comment type="subunit">
    <text evidence="33">The mature envelope protein (Env) consists of a homotrimer of non-covalently associated gp120-gp41 heterodimers. The resulting complex protrudes from the virus surface as a spike. There seems to be as few as 10 spikes on the average virion. Surface protein gp120 interacts with host CD4, CCR5 and CXCR4. Gp120 also interacts with the C-type lectins CD209/DC-SIGN and CLEC4M/DC-SIGNR (collectively referred to as DC-SIGN(R)). Gp120 and gp41 interact with GalCer. Gp120 interacts with host ITGA4/ITGB7 complex; on CD4+ T-cells, this interaction results in rapid activation of integrin ITGAL/LFA-1, which facilitates efficient cell-to-cell spreading of HIV-1. Gp120 interacts with cell-associated heparan sulfate; this interaction increases virus infectivity on permissive cells and may be involved in infection of CD4- cells.</text>
</comment>
<evidence type="ECO:0000256" key="6">
    <source>
        <dbReference type="ARBA" id="ARBA00004650"/>
    </source>
</evidence>
<keyword evidence="24 33" id="KW-0175">Coiled coil</keyword>
<evidence type="ECO:0000256" key="29">
    <source>
        <dbReference type="ARBA" id="ARBA00023280"/>
    </source>
</evidence>
<keyword evidence="7 33" id="KW-1168">Fusion of virus membrane with host membrane</keyword>
<keyword evidence="29 33" id="KW-0899">Viral immunoevasion</keyword>
<evidence type="ECO:0000313" key="38">
    <source>
        <dbReference type="EMBL" id="AIF28071.1"/>
    </source>
</evidence>
<feature type="transmembrane region" description="Helical" evidence="34">
    <location>
        <begin position="677"/>
        <end position="704"/>
    </location>
</feature>
<accession>A0A075IFR2</accession>
<comment type="PTM">
    <text evidence="33">Palmitoylation of the transmembrane protein and of Env polyprotein (prior to its proteolytic cleavage) is essential for their association with host cell membrane lipid rafts. Palmitoylation is therefore required for envelope trafficking to classical lipid rafts, but not for viral replication.</text>
</comment>
<comment type="function">
    <text evidence="33">Surface protein gp120: Attaches the virus to the host lymphoid cell by binding to the primary receptor CD4. This interaction induces a structural rearrangement creating a high affinity binding site for a chemokine coreceptor like CXCR4 and/or CCR5. Acts as a ligand for CD209/DC-SIGN and CLEC4M/DC-SIGNR, which are respectively found on dendritic cells (DCs), and on endothelial cells of liver sinusoids and lymph node sinuses. These interactions allow capture of viral particles at mucosal surfaces by these cells and subsequent transmission to permissive cells. HIV subverts the migration properties of dendritic cells to gain access to CD4+ T-cells in lymph nodes. Virus transmission to permissive T-cells occurs either in trans (without DCs infection, through viral capture and transmission), or in cis (following DCs productive infection, through the usual CD4-gp120 interaction), thereby inducing a robust infection. In trans infection, bound virions remain infectious over days and it is proposed that they are not degraded, but protected in non-lysosomal acidic organelles within the DCs close to the cell membrane thus contributing to the viral infectious potential during DCs' migration from the periphery to the lymphoid tissues. On arrival at lymphoid tissues, intact virions recycle back to DCs' cell surface allowing virus transmission to CD4+ T-cells.</text>
</comment>
<dbReference type="Pfam" id="PF00517">
    <property type="entry name" value="GP41"/>
    <property type="match status" value="1"/>
</dbReference>
<feature type="short sequence motif" description="Di-leucine internalization motif" evidence="33">
    <location>
        <begin position="854"/>
        <end position="855"/>
    </location>
</feature>
<evidence type="ECO:0000256" key="7">
    <source>
        <dbReference type="ARBA" id="ARBA00022506"/>
    </source>
</evidence>
<evidence type="ECO:0000256" key="4">
    <source>
        <dbReference type="ARBA" id="ARBA00004563"/>
    </source>
</evidence>
<comment type="domain">
    <text evidence="33">The membrane proximal external region (MPER) present in gp41 is a tryptophan-rich region recognized by the antibodies 2F5, Z13, and 4E10. MPER seems to play a role in fusion.</text>
</comment>
<keyword evidence="26 33" id="KW-0564">Palmitate</keyword>
<dbReference type="GO" id="GO:0016020">
    <property type="term" value="C:membrane"/>
    <property type="evidence" value="ECO:0007669"/>
    <property type="project" value="UniProtKB-UniRule"/>
</dbReference>
<keyword evidence="17 33" id="KW-1161">Viral attachment to host cell</keyword>
<dbReference type="Gene3D" id="1.20.5.490">
    <property type="entry name" value="Single helix bin"/>
    <property type="match status" value="1"/>
</dbReference>
<comment type="caution">
    <text evidence="33 34">Lacks conserved residue(s) required for the propagation of feature annotation.</text>
</comment>
<feature type="short sequence motif" description="YXXL motif; contains endocytosis signal" evidence="33">
    <location>
        <begin position="711"/>
        <end position="714"/>
    </location>
</feature>
<comment type="domain">
    <text evidence="33">The YXXL motif is involved in determining the exact site of viral release at the surface of infected mononuclear cells and promotes endocytosis. YXXL and di-leucine endocytosis motifs interact directly or indirectly with the clathrin adapter complexes, opperate independently, and their activities are not additive.</text>
</comment>
<evidence type="ECO:0000256" key="32">
    <source>
        <dbReference type="ARBA" id="ARBA00062028"/>
    </source>
</evidence>
<dbReference type="Pfam" id="PF00516">
    <property type="entry name" value="GP120"/>
    <property type="match status" value="1"/>
</dbReference>
<feature type="region of interest" description="Fusion peptide" evidence="33">
    <location>
        <begin position="511"/>
        <end position="531"/>
    </location>
</feature>
<dbReference type="SUPFAM" id="SSF58069">
    <property type="entry name" value="Virus ectodomain"/>
    <property type="match status" value="1"/>
</dbReference>
<evidence type="ECO:0000256" key="2">
    <source>
        <dbReference type="ARBA" id="ARBA00004433"/>
    </source>
</evidence>
<dbReference type="GO" id="GO:0020002">
    <property type="term" value="C:host cell plasma membrane"/>
    <property type="evidence" value="ECO:0007669"/>
    <property type="project" value="UniProtKB-SubCell"/>
</dbReference>
<evidence type="ECO:0000256" key="26">
    <source>
        <dbReference type="ARBA" id="ARBA00023139"/>
    </source>
</evidence>
<feature type="region of interest" description="MPER; binding to GalCer" evidence="33">
    <location>
        <begin position="661"/>
        <end position="682"/>
    </location>
</feature>
<comment type="subcellular location">
    <subcellularLocation>
        <location evidence="3">Host cell membrane</location>
        <topology evidence="3">Peripheral membrane protein</topology>
    </subcellularLocation>
    <subcellularLocation>
        <location evidence="1">Host cell membrane</location>
        <topology evidence="1">Single-pass type I membrane protein</topology>
    </subcellularLocation>
    <subcellularLocation>
        <location evidence="2">Host endosome membrane</location>
        <topology evidence="2">Peripheral membrane protein</topology>
    </subcellularLocation>
    <subcellularLocation>
        <location evidence="5">Host endosome membrane</location>
        <topology evidence="5">Single-pass type I membrane protein</topology>
    </subcellularLocation>
    <subcellularLocation>
        <location evidence="6">Virion membrane</location>
        <topology evidence="6">Peripheral membrane protein</topology>
    </subcellularLocation>
    <subcellularLocation>
        <location evidence="4">Virion membrane</location>
        <topology evidence="4">Single-pass type I membrane protein</topology>
    </subcellularLocation>
</comment>
<keyword evidence="8 33" id="KW-1170">Fusion of virus membrane with host endosomal membrane</keyword>
<proteinExistence type="inferred from homology"/>
<dbReference type="GO" id="GO:0019082">
    <property type="term" value="P:viral protein processing"/>
    <property type="evidence" value="ECO:0007669"/>
    <property type="project" value="UniProtKB-UniRule"/>
</dbReference>
<dbReference type="CDD" id="cd09909">
    <property type="entry name" value="HIV-1-like_HR1-HR2"/>
    <property type="match status" value="1"/>
</dbReference>
<dbReference type="InterPro" id="IPR037527">
    <property type="entry name" value="Gp160"/>
</dbReference>
<comment type="PTM">
    <text evidence="33">Specific enzymatic cleavages in vivo yield mature proteins. Envelope glycoproteins are synthesized as a inactive precursor that is heavily N-glycosylated and processed likely by host cell furin in the Golgi to yield the mature SU and TM proteins. The cleavage site between SU and TM requires the minimal sequence [KR]-X-[KR]-R. About 2 of the 9 disulfide bonds of gp41 are reduced by P4HB/PDI, following binding to CD4 receptor.</text>
</comment>
<keyword evidence="21 33" id="KW-1164">Virus endocytosis by host</keyword>
<feature type="topological domain" description="Cytoplasmic" evidence="33">
    <location>
        <begin position="705"/>
        <end position="855"/>
    </location>
</feature>
<dbReference type="FunFam" id="2.170.40.20:FF:000001">
    <property type="entry name" value="Envelope glycoprotein gp160"/>
    <property type="match status" value="1"/>
</dbReference>
<evidence type="ECO:0000256" key="25">
    <source>
        <dbReference type="ARBA" id="ARBA00023136"/>
    </source>
</evidence>
<dbReference type="GO" id="GO:0075512">
    <property type="term" value="P:clathrin-dependent endocytosis of virus by host cell"/>
    <property type="evidence" value="ECO:0007669"/>
    <property type="project" value="UniProtKB-UniRule"/>
</dbReference>
<comment type="subunit">
    <text evidence="32">The mature envelope protein (Env) consists of a homotrimer of non-covalently associated gp120-gp41 heterodimers. The resulting complex protrudes from the virus surface as a spike. There seems to be as few as 10 spikes on the average virion. Interacts with host CD4, CCR5 and CXCR4. Gp120 also interacts with the C-type lectins CD209/DC-SIGN and CLEC4M/DC-SIGNR (collectively referred to as DC-SIGN(R)). Gp120 and gp41 interact with GalCer. Gp120 interacts with host ITGA4/ITGB7 complex; on CD4+ T-cells, this interaction results in rapid activation of integrin ITGAL/LFA-1, which facilitates efficient cell-to-cell spreading of HIV-1. Gp120 interacts with cell-associated heparan sulfate; this interaction increases virus infectivity on permissive cells and may be involved in infection of CD4- cells.</text>
</comment>
<keyword evidence="12 33" id="KW-1162">Viral penetration into host cytoplasm</keyword>
<evidence type="ECO:0000256" key="24">
    <source>
        <dbReference type="ARBA" id="ARBA00023054"/>
    </source>
</evidence>
<comment type="subcellular location">
    <molecule>Surface protein gp120</molecule>
    <subcellularLocation>
        <location evidence="33">Virion membrane</location>
        <topology evidence="33">Peripheral membrane protein</topology>
    </subcellularLocation>
    <subcellularLocation>
        <location evidence="33">Host cell membrane</location>
        <topology evidence="33">Peripheral membrane protein</topology>
    </subcellularLocation>
    <subcellularLocation>
        <location evidence="33">Host endosome membrane</location>
        <topology evidence="33">Single-pass type I membrane protein</topology>
    </subcellularLocation>
    <text evidence="33">The surface protein is not anchored to the viral envelope, but associates with the extravirion surface through its binding to TM. It is probably concentrated at the site of budding and incorporated into the virions possibly by contacts between the cytoplasmic tail of Env and the N-terminus of Gag.</text>
</comment>
<comment type="function">
    <text evidence="33">Envelope glycoprotein gp160: Oligomerizes in the host endoplasmic reticulum into predominantly trimers. In a second time, gp160 transits in the host Golgi, where glycosylation is completed. The precursor is then proteolytically cleaved in the trans-Golgi and thereby activated by cellular furin or furin-like proteases to produce gp120 and gp41.</text>
</comment>
<dbReference type="GO" id="GO:0052031">
    <property type="term" value="P:symbiont-mediated perturbation of host defense response"/>
    <property type="evidence" value="ECO:0007669"/>
    <property type="project" value="UniProtKB-UniRule"/>
</dbReference>
<dbReference type="GO" id="GO:0039654">
    <property type="term" value="P:fusion of virus membrane with host endosome membrane"/>
    <property type="evidence" value="ECO:0007669"/>
    <property type="project" value="UniProtKB-UniRule"/>
</dbReference>
<keyword evidence="19 33" id="KW-1043">Host membrane</keyword>
<evidence type="ECO:0000256" key="33">
    <source>
        <dbReference type="HAMAP-Rule" id="MF_04083"/>
    </source>
</evidence>
<organism evidence="38">
    <name type="scientific">Human immunodeficiency virus type 1</name>
    <name type="common">HIV-1</name>
    <dbReference type="NCBI Taxonomy" id="11676"/>
    <lineage>
        <taxon>Viruses</taxon>
        <taxon>Riboviria</taxon>
        <taxon>Pararnavirae</taxon>
        <taxon>Artverviricota</taxon>
        <taxon>Revtraviricetes</taxon>
        <taxon>Ortervirales</taxon>
        <taxon>Retroviridae</taxon>
        <taxon>Orthoretrovirinae</taxon>
        <taxon>Lentivirus</taxon>
        <taxon>Lentivirus humimdef1</taxon>
    </lineage>
</organism>
<evidence type="ECO:0000256" key="34">
    <source>
        <dbReference type="RuleBase" id="RU363095"/>
    </source>
</evidence>
<dbReference type="GO" id="GO:1903908">
    <property type="term" value="P:positive regulation of plasma membrane raft polarization"/>
    <property type="evidence" value="ECO:0007669"/>
    <property type="project" value="UniProtKB-UniRule"/>
</dbReference>
<protein>
    <recommendedName>
        <fullName evidence="33">Envelope glycoprotein gp160</fullName>
    </recommendedName>
    <alternativeName>
        <fullName evidence="33">Env polyprotein</fullName>
    </alternativeName>
    <component>
        <recommendedName>
            <fullName evidence="33">Surface protein gp120</fullName>
            <shortName evidence="33">SU</shortName>
        </recommendedName>
        <alternativeName>
            <fullName evidence="33">Glycoprotein 120</fullName>
            <shortName evidence="33">gp120</shortName>
        </alternativeName>
    </component>
    <component>
        <recommendedName>
            <fullName evidence="33">Transmembrane protein gp41</fullName>
            <shortName evidence="33">TM</shortName>
        </recommendedName>
        <alternativeName>
            <fullName evidence="33">Glycoprotein 41</fullName>
            <shortName evidence="33">gp41</shortName>
        </alternativeName>
    </component>
</protein>
<keyword evidence="15 33" id="KW-0053">Apoptosis</keyword>
<dbReference type="GO" id="GO:0005198">
    <property type="term" value="F:structural molecule activity"/>
    <property type="evidence" value="ECO:0007669"/>
    <property type="project" value="UniProtKB-UniRule"/>
</dbReference>
<comment type="miscellaneous">
    <text evidence="33">Inhibitors targeting HIV-1 viral envelope proteins are used as antiretroviral drugs. Attachment of virions to the cell surface via non-specific interactions and CD4 binding can be blocked by inhibitors that include cyanovirin-N, cyclotriazadisulfonamide analogs, PRO 2000, TNX 355 and PRO 542. In addition, BMS 806 can block CD4-induced conformational changes. Env interactions with the coreceptor molecules can be targeted by CCR5 antagonists including SCH-D, maraviroc (UK 427857) and aplaviroc (GW 873140), and the CXCR4 antagonist AMD 070. Fusion of viral and cellular membranes can be inhibited by peptides such as enfuvirtide and tifuvirtide (T 1249). Resistance to inhibitors associated with mutations in Env are observed. Most of the time, single mutations confer only a modest reduction in drug susceptibility. Combination of several mutations is usually required to develop a high-level drug resistance.</text>
</comment>
<comment type="domain">
    <text evidence="33">Some of the most genetically diverse regions of the viral genome are present in Env. They are called variable regions 1 through 5 (V1 through V5). Coreceptor usage of gp120 is determined mainly by the primary structure of the third variable region (V3) in the outer domain of gp120. The sequence of V3 determines which coreceptor, CCR5 and/or CXCR4 (corresponding to R5/macrophage, X4/T cell and R5X4/T cell and macrophage tropism), is used to trigger the fusion potential of the Env complex, and hence which cells the virus can infect. Binding to CCR5 involves a region adjacent in addition to V3.</text>
</comment>
<evidence type="ECO:0000256" key="8">
    <source>
        <dbReference type="ARBA" id="ARBA00022510"/>
    </source>
</evidence>
<feature type="coiled-coil region" evidence="33">
    <location>
        <begin position="632"/>
        <end position="666"/>
    </location>
</feature>
<keyword evidence="23 33" id="KW-1039">Host endosome</keyword>
<dbReference type="InterPro" id="IPR000328">
    <property type="entry name" value="GP41-like"/>
</dbReference>
<dbReference type="FunFam" id="2.170.40.20:FF:000003">
    <property type="entry name" value="Envelope glycoprotein gp160"/>
    <property type="match status" value="1"/>
</dbReference>
<dbReference type="EMBL" id="KJ698277">
    <property type="protein sequence ID" value="AIF28071.1"/>
    <property type="molecule type" value="Genomic_DNA"/>
</dbReference>
<evidence type="ECO:0000256" key="31">
    <source>
        <dbReference type="ARBA" id="ARBA00023296"/>
    </source>
</evidence>
<dbReference type="GO" id="GO:0019064">
    <property type="term" value="P:fusion of virus membrane with host plasma membrane"/>
    <property type="evidence" value="ECO:0007669"/>
    <property type="project" value="UniProtKB-UniRule"/>
</dbReference>
<evidence type="ECO:0000256" key="28">
    <source>
        <dbReference type="ARBA" id="ARBA00023180"/>
    </source>
</evidence>
<comment type="domain">
    <text evidence="33">The CD4-binding region is targeted by the antibody b12.</text>
</comment>
<sequence length="855" mass="97439">MRVKGIRKNCQNLWRWGTLLLGILMICSATENLWVTVYYGVPVWKEATTTLFCASDAKAYKTEVHNVWATHACVPTDPNPQEIELVNVTENFNMWKNHMVEQMHEDIISLWEQSLKPCVKLTPLCVTLNCTDARNNTKTYNSSWERMEKGEIKNCTFNVTTSVQGKMHEERALLYRLDVVPLEGRNNSNSYRLISCNTSVITQACPKVTFEPIPIHYCAPAGFAILKCNETKFTGTGPCKNVTTVQCTHGIRPVVSTQLLLNGSLAEEEVVIRSENITDNVKTIIVQLKEAVKINCTRPNNNTRRSIPIGQGRAWYATGDIIGDIRQAHCNISKTEWNDTLKQIVIKLREQVRNNKTIVFNQSSGGDPEIVMHSFNCGGEFFFCNTTQLFNSGWNYTSTGNSTGNNTEGSNEPIILPCRIKQIINMWQEVGKAMYAPPIKGQIRCSSNITGLLLTRDGGINNTIETFRPGGGDMRDNWRSELYKYKIVKIEPLGVAPTRAKRRVVQREKRAVGMGAVLFGFLGAAGSTMGAASMTLTVQARQLMSGIVQQQQNLLRAIEAQQHLLQLTVWGIKQLQARILAIERYLKDQQLLGIWGCSGKLICTTTVPWNTSWSNKSLQTIWENMTWQQWEKEIDNYTELIYTLIEESQNQQEKNEQELLELDKWASLWNWFSITKWLWYIKIFIMVVGGLIGLRIVFTVLSIVNRVRQGYSPLSFQTRLPAPRGPDRPEGIEEDGGERDKDRSGQLVDGFLALIWVDLRSLCLFIYHRLRDSLLIAARIVELLGRRGWEILKYWWSLLQYWSKELKNSASSLLNVTTIAVAEGTDRIIEVVRRSFRAFLHIPRRIRQGFERALL</sequence>
<feature type="site" description="Cleavage; by host furin" evidence="33">
    <location>
        <begin position="510"/>
        <end position="511"/>
    </location>
</feature>
<organismHost>
    <name type="scientific">Homo sapiens</name>
    <name type="common">Human</name>
    <dbReference type="NCBI Taxonomy" id="9606"/>
</organismHost>
<keyword evidence="25 33" id="KW-0472">Membrane</keyword>
<gene>
    <name evidence="33 38" type="primary">env</name>
</gene>
<evidence type="ECO:0000256" key="5">
    <source>
        <dbReference type="ARBA" id="ARBA00004578"/>
    </source>
</evidence>
<evidence type="ECO:0000256" key="14">
    <source>
        <dbReference type="ARBA" id="ARBA00022692"/>
    </source>
</evidence>
<evidence type="ECO:0000256" key="23">
    <source>
        <dbReference type="ARBA" id="ARBA00023046"/>
    </source>
</evidence>
<feature type="region of interest" description="CD4-binding loop" evidence="33">
    <location>
        <begin position="363"/>
        <end position="373"/>
    </location>
</feature>
<evidence type="ECO:0000256" key="13">
    <source>
        <dbReference type="ARBA" id="ARBA00022685"/>
    </source>
</evidence>
<comment type="subcellular location">
    <molecule>Transmembrane protein gp41</molecule>
    <subcellularLocation>
        <location evidence="33">Virion membrane</location>
        <topology evidence="33">Single-pass type I membrane protein</topology>
    </subcellularLocation>
    <subcellularLocation>
        <location evidence="33">Host cell membrane</location>
        <topology evidence="33">Single-pass type I membrane protein</topology>
    </subcellularLocation>
    <subcellularLocation>
        <location evidence="33">Host endosome membrane</location>
        <topology evidence="33">Single-pass type I membrane protein</topology>
    </subcellularLocation>
    <text evidence="33">It is probably concentrated at the site of budding and incorporated into the virions possibly by contacts between the cytoplasmic tail of Env and the N-terminus of Gag.</text>
</comment>
<evidence type="ECO:0000256" key="17">
    <source>
        <dbReference type="ARBA" id="ARBA00022804"/>
    </source>
</evidence>
<feature type="chain" id="PRO_5023568493" description="Surface protein gp120" evidence="33">
    <location>
        <begin position="32"/>
        <end position="510"/>
    </location>
</feature>
<dbReference type="GO" id="GO:0055036">
    <property type="term" value="C:virion membrane"/>
    <property type="evidence" value="ECO:0007669"/>
    <property type="project" value="UniProtKB-SubCell"/>
</dbReference>
<feature type="transmembrane region" description="Helical" evidence="34">
    <location>
        <begin position="511"/>
        <end position="536"/>
    </location>
</feature>
<comment type="similarity">
    <text evidence="33">Belongs to the HIV-1 env protein family.</text>
</comment>
<dbReference type="SUPFAM" id="SSF56502">
    <property type="entry name" value="gp120 core"/>
    <property type="match status" value="2"/>
</dbReference>
<feature type="topological domain" description="Extracellular" evidence="33">
    <location>
        <begin position="32"/>
        <end position="683"/>
    </location>
</feature>
<comment type="domain">
    <text evidence="33 34">The 17 amino acids long immunosuppressive region is present in many retroviral envelope proteins. Synthetic peptides derived from this relatively conserved sequence inhibit immune function in vitro and in vivo.</text>
</comment>
<keyword evidence="22 33" id="KW-1133">Transmembrane helix</keyword>
<evidence type="ECO:0000256" key="27">
    <source>
        <dbReference type="ARBA" id="ARBA00023157"/>
    </source>
</evidence>
<comment type="function">
    <text evidence="33">Transmembrane protein gp41: Acts as a class I viral fusion protein. Under the current model, the protein has at least 3 conformational states: pre-fusion native state, pre-hairpin intermediate state, and post-fusion hairpin state. During fusion of viral and target intracellular membranes, the coiled coil regions (heptad repeats) assume a trimer-of-hairpins structure, positioning the fusion peptide in close proximity to the C-terminal region of the ectodomain. The formation of this structure appears to drive apposition and subsequent fusion of viral and target cell membranes. Complete fusion occurs in host cell endosomes and is dynamin-dependent, however some lipid transfer might occur at the plasma membrane. The virus undergoes clathrin-dependent internalization long before endosomal fusion, thus minimizing the surface exposure of conserved viral epitopes during fusion and reducing the efficacy of inhibitors targeting these epitopes. Membranes fusion leads to delivery of the nucleocapsid into the cytoplasm.</text>
</comment>
<dbReference type="GO" id="GO:0044175">
    <property type="term" value="C:host cell endosome membrane"/>
    <property type="evidence" value="ECO:0007669"/>
    <property type="project" value="UniProtKB-SubCell"/>
</dbReference>
<dbReference type="InterPro" id="IPR036377">
    <property type="entry name" value="Gp120_core_sf"/>
</dbReference>
<evidence type="ECO:0000256" key="35">
    <source>
        <dbReference type="SAM" id="MobiDB-lite"/>
    </source>
</evidence>
<keyword evidence="16 33" id="KW-0732">Signal</keyword>
<keyword evidence="27 33" id="KW-1015">Disulfide bond</keyword>
<feature type="domain" description="Human immunodeficiency virus 1 envelope glycoprotein Gp120" evidence="36">
    <location>
        <begin position="33"/>
        <end position="510"/>
    </location>
</feature>
<evidence type="ECO:0000256" key="21">
    <source>
        <dbReference type="ARBA" id="ARBA00022890"/>
    </source>
</evidence>
<keyword evidence="31 33" id="KW-1160">Virus entry into host cell</keyword>
<dbReference type="Gene3D" id="2.170.40.20">
    <property type="entry name" value="Human immunodeficiency virus 1, Gp160, envelope glycoprotein"/>
    <property type="match status" value="2"/>
</dbReference>
<dbReference type="Gene3D" id="1.10.287.210">
    <property type="match status" value="1"/>
</dbReference>
<feature type="region of interest" description="Immunosuppression" evidence="33">
    <location>
        <begin position="573"/>
        <end position="591"/>
    </location>
</feature>
<feature type="chain" id="PRO_5023568492" description="Envelope glycoprotein gp160" evidence="33">
    <location>
        <begin position="32"/>
        <end position="855"/>
    </location>
</feature>
<dbReference type="FunFam" id="1.10.287.210:FF:000001">
    <property type="entry name" value="Envelope glycoprotein gp160"/>
    <property type="match status" value="1"/>
</dbReference>
<evidence type="ECO:0000259" key="37">
    <source>
        <dbReference type="Pfam" id="PF00517"/>
    </source>
</evidence>
<keyword evidence="9 33" id="KW-1032">Host cell membrane</keyword>
<feature type="disulfide bond" evidence="33">
    <location>
        <begin position="228"/>
        <end position="239"/>
    </location>
</feature>
<keyword evidence="11 33" id="KW-0945">Host-virus interaction</keyword>
<keyword evidence="30 33" id="KW-0449">Lipoprotein</keyword>
<evidence type="ECO:0000256" key="22">
    <source>
        <dbReference type="ARBA" id="ARBA00022989"/>
    </source>
</evidence>
<evidence type="ECO:0000256" key="1">
    <source>
        <dbReference type="ARBA" id="ARBA00004402"/>
    </source>
</evidence>
<dbReference type="GO" id="GO:0019062">
    <property type="term" value="P:virion attachment to host cell"/>
    <property type="evidence" value="ECO:0007669"/>
    <property type="project" value="UniProtKB-UniRule"/>
</dbReference>
<reference evidence="38" key="1">
    <citation type="journal article" date="2014" name="J. Virol.">
        <title>Envelope Variants Circulating as Initial Neutralization Breadth Developed in Two HIV-Infected Subjects Stimulate Multiclade Neutralizing Antibodies in Rabbits.</title>
        <authorList>
            <person name="Malherbe D.C."/>
            <person name="Pissani F."/>
            <person name="Sather D.N."/>
            <person name="Guo B."/>
            <person name="Pandey S."/>
            <person name="Sutton W.F."/>
            <person name="Stuart A.B."/>
            <person name="Robins H."/>
            <person name="Park B."/>
            <person name="Krebs S.J."/>
            <person name="Schuman J.T."/>
            <person name="Kalams S."/>
            <person name="Hessell A.J."/>
            <person name="Haigwood N.L."/>
        </authorList>
    </citation>
    <scope>NUCLEOTIDE SEQUENCE</scope>
    <source>
        <strain evidence="38">VC10014_032206_G2</strain>
    </source>
</reference>
<feature type="disulfide bond" evidence="33">
    <location>
        <begin position="218"/>
        <end position="247"/>
    </location>
</feature>
<keyword evidence="10 33" id="KW-1165">Clathrin-mediated endocytosis of virus by host</keyword>